<reference evidence="4" key="1">
    <citation type="submission" date="2021-02" db="EMBL/GenBank/DDBJ databases">
        <authorList>
            <person name="Nowell W R."/>
        </authorList>
    </citation>
    <scope>NUCLEOTIDE SEQUENCE</scope>
</reference>
<dbReference type="InterPro" id="IPR027417">
    <property type="entry name" value="P-loop_NTPase"/>
</dbReference>
<organism evidence="4 5">
    <name type="scientific">Rotaria socialis</name>
    <dbReference type="NCBI Taxonomy" id="392032"/>
    <lineage>
        <taxon>Eukaryota</taxon>
        <taxon>Metazoa</taxon>
        <taxon>Spiralia</taxon>
        <taxon>Gnathifera</taxon>
        <taxon>Rotifera</taxon>
        <taxon>Eurotatoria</taxon>
        <taxon>Bdelloidea</taxon>
        <taxon>Philodinida</taxon>
        <taxon>Philodinidae</taxon>
        <taxon>Rotaria</taxon>
    </lineage>
</organism>
<gene>
    <name evidence="4" type="ORF">HFQ381_LOCUS7594</name>
</gene>
<dbReference type="SMART" id="SM00560">
    <property type="entry name" value="LamGL"/>
    <property type="match status" value="2"/>
</dbReference>
<dbReference type="Gene3D" id="2.60.120.200">
    <property type="match status" value="2"/>
</dbReference>
<evidence type="ECO:0000313" key="4">
    <source>
        <dbReference type="EMBL" id="CAF4203055.1"/>
    </source>
</evidence>
<sequence>MTLTSSPKRFILLGDAGAGKSSIINFLYNLFYGTQEVDEIFCDRPKVKLATPCANWVDCLDQKYQYDNNERDINDQTQSQTQKCTKYIFQAKGIHLEMIDTPGFNDTNGTEVDEYNLTLIEETRKSLPYLSGISIVANGALPRLGVSFKNFLHLLHQVWPNDLLNKIVYQSARNATTVPLVIAFWPFDNNTLDLYGDYDGTLIGSGTYTTSFLGYGTALNLVQSASQYVSITSNHLPLNSRSFTIEAWIYLTSSTANDYGIFSQCPSTSANLCFDFMTRTNRLYCAIYTNGTQGATLMTINTWYHVACVYDMITQTQSVWLNGVLDGSSSATAYQDASGTTTIGAIYNSSSTVCFNGRIDQVRYESIAKTASEILNDATLYVYYSFDSSSLIDNGPNGINGTSFGNVTFTAGVVNEAARFSSGPYLYYTYSPFYFLGINNHPFSISLWVQPMKNYTESTLVFVHKLSGWCVHFLVINSTGSLKACLWNGGNVILSGPILPLNSWTHIGYTYSAINGIQLYINGTLYSTTGSITFSASGVPMNIILGSDKGFTYCAPGYGSSFTGTMDEFYLYSRELSASEIQTLSNP</sequence>
<comment type="caution">
    <text evidence="4">The sequence shown here is derived from an EMBL/GenBank/DDBJ whole genome shotgun (WGS) entry which is preliminary data.</text>
</comment>
<name>A0A820BNA4_9BILA</name>
<evidence type="ECO:0000259" key="3">
    <source>
        <dbReference type="SMART" id="SM00560"/>
    </source>
</evidence>
<evidence type="ECO:0000256" key="1">
    <source>
        <dbReference type="ARBA" id="ARBA00022729"/>
    </source>
</evidence>
<proteinExistence type="predicted"/>
<protein>
    <recommendedName>
        <fullName evidence="3">LamG-like jellyroll fold domain-containing protein</fullName>
    </recommendedName>
</protein>
<dbReference type="EMBL" id="CAJOBO010000365">
    <property type="protein sequence ID" value="CAF4203055.1"/>
    <property type="molecule type" value="Genomic_DNA"/>
</dbReference>
<evidence type="ECO:0000313" key="5">
    <source>
        <dbReference type="Proteomes" id="UP000663851"/>
    </source>
</evidence>
<dbReference type="AlphaFoldDB" id="A0A820BNA4"/>
<dbReference type="SUPFAM" id="SSF49899">
    <property type="entry name" value="Concanavalin A-like lectins/glucanases"/>
    <property type="match status" value="2"/>
</dbReference>
<dbReference type="SUPFAM" id="SSF52540">
    <property type="entry name" value="P-loop containing nucleoside triphosphate hydrolases"/>
    <property type="match status" value="1"/>
</dbReference>
<keyword evidence="2" id="KW-1015">Disulfide bond</keyword>
<evidence type="ECO:0000256" key="2">
    <source>
        <dbReference type="ARBA" id="ARBA00023157"/>
    </source>
</evidence>
<dbReference type="PANTHER" id="PTHR32046">
    <property type="entry name" value="G DOMAIN-CONTAINING PROTEIN"/>
    <property type="match status" value="1"/>
</dbReference>
<feature type="domain" description="LamG-like jellyroll fold" evidence="3">
    <location>
        <begin position="241"/>
        <end position="372"/>
    </location>
</feature>
<keyword evidence="1" id="KW-0732">Signal</keyword>
<dbReference type="Pfam" id="PF13385">
    <property type="entry name" value="Laminin_G_3"/>
    <property type="match status" value="2"/>
</dbReference>
<dbReference type="PANTHER" id="PTHR32046:SF12">
    <property type="entry name" value="AIG1-TYPE G DOMAIN-CONTAINING PROTEIN"/>
    <property type="match status" value="1"/>
</dbReference>
<dbReference type="Proteomes" id="UP000663851">
    <property type="component" value="Unassembled WGS sequence"/>
</dbReference>
<dbReference type="InterPro" id="IPR006558">
    <property type="entry name" value="LamG-like"/>
</dbReference>
<dbReference type="Gene3D" id="3.40.50.300">
    <property type="entry name" value="P-loop containing nucleotide triphosphate hydrolases"/>
    <property type="match status" value="1"/>
</dbReference>
<accession>A0A820BNA4</accession>
<dbReference type="InterPro" id="IPR013320">
    <property type="entry name" value="ConA-like_dom_sf"/>
</dbReference>
<feature type="domain" description="LamG-like jellyroll fold" evidence="3">
    <location>
        <begin position="441"/>
        <end position="579"/>
    </location>
</feature>